<dbReference type="AlphaFoldDB" id="A0A381PRE1"/>
<name>A0A381PRE1_9ZZZZ</name>
<evidence type="ECO:0000313" key="1">
    <source>
        <dbReference type="EMBL" id="SUZ69592.1"/>
    </source>
</evidence>
<organism evidence="1">
    <name type="scientific">marine metagenome</name>
    <dbReference type="NCBI Taxonomy" id="408172"/>
    <lineage>
        <taxon>unclassified sequences</taxon>
        <taxon>metagenomes</taxon>
        <taxon>ecological metagenomes</taxon>
    </lineage>
</organism>
<protein>
    <recommendedName>
        <fullName evidence="2">Alginate export domain-containing protein</fullName>
    </recommendedName>
</protein>
<proteinExistence type="predicted"/>
<dbReference type="EMBL" id="UINC01001066">
    <property type="protein sequence ID" value="SUZ69592.1"/>
    <property type="molecule type" value="Genomic_DNA"/>
</dbReference>
<reference evidence="1" key="1">
    <citation type="submission" date="2018-05" db="EMBL/GenBank/DDBJ databases">
        <authorList>
            <person name="Lanie J.A."/>
            <person name="Ng W.-L."/>
            <person name="Kazmierczak K.M."/>
            <person name="Andrzejewski T.M."/>
            <person name="Davidsen T.M."/>
            <person name="Wayne K.J."/>
            <person name="Tettelin H."/>
            <person name="Glass J.I."/>
            <person name="Rusch D."/>
            <person name="Podicherti R."/>
            <person name="Tsui H.-C.T."/>
            <person name="Winkler M.E."/>
        </authorList>
    </citation>
    <scope>NUCLEOTIDE SEQUENCE</scope>
</reference>
<accession>A0A381PRE1</accession>
<evidence type="ECO:0008006" key="2">
    <source>
        <dbReference type="Google" id="ProtNLM"/>
    </source>
</evidence>
<gene>
    <name evidence="1" type="ORF">METZ01_LOCUS22446</name>
</gene>
<sequence length="397" mass="44238">MQFLLYGFVLVPQTSALEYSLSTKSLIAAQKTSQITSNFFFNRIRTQTEFEFSENCITELDYELFPSWIDSAMHSSNIAIKNSNSRIYRIADLNHSLTNIPDSSDSAEHWQLEQNLDRALLRCQSGNWEYILGRQAVTFGGMSVSPTDVFAPVSFKALDQEFRPGVDALRIIGGLGETTEIEAGVLTGKNADAAKNGAYLRSHFLLGTTDLTPLLAGFQENKLLGLTVQTEYGLLGFVFDGAVIIQRKSAQETSAAIPDKWTVWTLGLNLQWNEKLFTMLDFHHNPMGTTKPSEYLNNAASVIYQEYPLSLMGQDYLLPSLVYQLSPLWSLSSSVISNMNDGSFINTSQLEWNITEDSLLSGSFILASGKQSALSAEKQSEFGDSPNSFQLVFKHYR</sequence>